<keyword evidence="1" id="KW-0812">Transmembrane</keyword>
<evidence type="ECO:0000313" key="3">
    <source>
        <dbReference type="Proteomes" id="UP001596086"/>
    </source>
</evidence>
<dbReference type="Proteomes" id="UP001596086">
    <property type="component" value="Unassembled WGS sequence"/>
</dbReference>
<dbReference type="PIRSF" id="PIRSF005610">
    <property type="entry name" value="SirB"/>
    <property type="match status" value="1"/>
</dbReference>
<feature type="transmembrane region" description="Helical" evidence="1">
    <location>
        <begin position="100"/>
        <end position="118"/>
    </location>
</feature>
<comment type="caution">
    <text evidence="2">The sequence shown here is derived from an EMBL/GenBank/DDBJ whole genome shotgun (WGS) entry which is preliminary data.</text>
</comment>
<protein>
    <submittedName>
        <fullName evidence="2">SirB2 family protein</fullName>
    </submittedName>
</protein>
<evidence type="ECO:0000313" key="2">
    <source>
        <dbReference type="EMBL" id="MFC5549221.1"/>
    </source>
</evidence>
<dbReference type="PANTHER" id="PTHR39594:SF1">
    <property type="entry name" value="PROTEIN YCHQ"/>
    <property type="match status" value="1"/>
</dbReference>
<organism evidence="2 3">
    <name type="scientific">Massilia aerilata</name>
    <dbReference type="NCBI Taxonomy" id="453817"/>
    <lineage>
        <taxon>Bacteria</taxon>
        <taxon>Pseudomonadati</taxon>
        <taxon>Pseudomonadota</taxon>
        <taxon>Betaproteobacteria</taxon>
        <taxon>Burkholderiales</taxon>
        <taxon>Oxalobacteraceae</taxon>
        <taxon>Telluria group</taxon>
        <taxon>Massilia</taxon>
    </lineage>
</organism>
<feature type="transmembrane region" description="Helical" evidence="1">
    <location>
        <begin position="69"/>
        <end position="88"/>
    </location>
</feature>
<keyword evidence="1" id="KW-1133">Transmembrane helix</keyword>
<dbReference type="InterPro" id="IPR007360">
    <property type="entry name" value="SirB"/>
</dbReference>
<dbReference type="RefSeq" id="WP_379770923.1">
    <property type="nucleotide sequence ID" value="NZ_JBHSMZ010000006.1"/>
</dbReference>
<keyword evidence="3" id="KW-1185">Reference proteome</keyword>
<reference evidence="3" key="1">
    <citation type="journal article" date="2019" name="Int. J. Syst. Evol. Microbiol.">
        <title>The Global Catalogue of Microorganisms (GCM) 10K type strain sequencing project: providing services to taxonomists for standard genome sequencing and annotation.</title>
        <authorList>
            <consortium name="The Broad Institute Genomics Platform"/>
            <consortium name="The Broad Institute Genome Sequencing Center for Infectious Disease"/>
            <person name="Wu L."/>
            <person name="Ma J."/>
        </authorList>
    </citation>
    <scope>NUCLEOTIDE SEQUENCE [LARGE SCALE GENOMIC DNA]</scope>
    <source>
        <strain evidence="3">CGMCC 4.5798</strain>
    </source>
</reference>
<dbReference type="PANTHER" id="PTHR39594">
    <property type="entry name" value="PROTEIN YCHQ"/>
    <property type="match status" value="1"/>
</dbReference>
<feature type="transmembrane region" description="Helical" evidence="1">
    <location>
        <begin position="43"/>
        <end position="63"/>
    </location>
</feature>
<accession>A0ABW0RX43</accession>
<proteinExistence type="predicted"/>
<sequence>MDYLLLKHFHMSCAALSGSFFMLRGSWMLTGSPMLMRRWVKTLPHFVDTLLLASALGLAGWSHQYPGQFPWLTAKVLALVVYIVLGSIALKYGPGPRVRAAALLAALMVFAYIVTVAITRNPFPFAAS</sequence>
<gene>
    <name evidence="2" type="ORF">ACFPO9_11915</name>
</gene>
<keyword evidence="1" id="KW-0472">Membrane</keyword>
<name>A0ABW0RX43_9BURK</name>
<evidence type="ECO:0000256" key="1">
    <source>
        <dbReference type="SAM" id="Phobius"/>
    </source>
</evidence>
<dbReference type="EMBL" id="JBHSMZ010000006">
    <property type="protein sequence ID" value="MFC5549221.1"/>
    <property type="molecule type" value="Genomic_DNA"/>
</dbReference>
<feature type="transmembrane region" description="Helical" evidence="1">
    <location>
        <begin position="6"/>
        <end position="23"/>
    </location>
</feature>
<dbReference type="Pfam" id="PF04247">
    <property type="entry name" value="SirB"/>
    <property type="match status" value="1"/>
</dbReference>